<gene>
    <name evidence="3" type="ORF">Cri9333_1297</name>
</gene>
<keyword evidence="4" id="KW-1185">Reference proteome</keyword>
<organism evidence="3 4">
    <name type="scientific">Crinalium epipsammum PCC 9333</name>
    <dbReference type="NCBI Taxonomy" id="1173022"/>
    <lineage>
        <taxon>Bacteria</taxon>
        <taxon>Bacillati</taxon>
        <taxon>Cyanobacteriota</taxon>
        <taxon>Cyanophyceae</taxon>
        <taxon>Gomontiellales</taxon>
        <taxon>Gomontiellaceae</taxon>
        <taxon>Crinalium</taxon>
    </lineage>
</organism>
<dbReference type="SUPFAM" id="SSF50814">
    <property type="entry name" value="Lipocalins"/>
    <property type="match status" value="2"/>
</dbReference>
<evidence type="ECO:0000313" key="3">
    <source>
        <dbReference type="EMBL" id="AFZ12196.1"/>
    </source>
</evidence>
<dbReference type="EMBL" id="CP003620">
    <property type="protein sequence ID" value="AFZ12196.1"/>
    <property type="molecule type" value="Genomic_DNA"/>
</dbReference>
<dbReference type="eggNOG" id="ENOG502ZIPZ">
    <property type="taxonomic scope" value="Bacteria"/>
</dbReference>
<dbReference type="InterPro" id="IPR022017">
    <property type="entry name" value="BFA1-like_DUF3598"/>
</dbReference>
<reference evidence="3 4" key="1">
    <citation type="submission" date="2012-06" db="EMBL/GenBank/DDBJ databases">
        <title>Finished chromosome of genome of Crinalium epipsammum PCC 9333.</title>
        <authorList>
            <consortium name="US DOE Joint Genome Institute"/>
            <person name="Gugger M."/>
            <person name="Coursin T."/>
            <person name="Rippka R."/>
            <person name="Tandeau De Marsac N."/>
            <person name="Huntemann M."/>
            <person name="Wei C.-L."/>
            <person name="Han J."/>
            <person name="Detter J.C."/>
            <person name="Han C."/>
            <person name="Tapia R."/>
            <person name="Davenport K."/>
            <person name="Daligault H."/>
            <person name="Erkkila T."/>
            <person name="Gu W."/>
            <person name="Munk A.C.C."/>
            <person name="Teshima H."/>
            <person name="Xu Y."/>
            <person name="Chain P."/>
            <person name="Chen A."/>
            <person name="Krypides N."/>
            <person name="Mavromatis K."/>
            <person name="Markowitz V."/>
            <person name="Szeto E."/>
            <person name="Ivanova N."/>
            <person name="Mikhailova N."/>
            <person name="Ovchinnikova G."/>
            <person name="Pagani I."/>
            <person name="Pati A."/>
            <person name="Goodwin L."/>
            <person name="Peters L."/>
            <person name="Pitluck S."/>
            <person name="Woyke T."/>
            <person name="Kerfeld C."/>
        </authorList>
    </citation>
    <scope>NUCLEOTIDE SEQUENCE [LARGE SCALE GENOMIC DNA]</scope>
    <source>
        <strain evidence="3 4">PCC 9333</strain>
    </source>
</reference>
<dbReference type="PATRIC" id="fig|1173022.3.peg.1409"/>
<accession>K9VW53</accession>
<dbReference type="Pfam" id="PF21053">
    <property type="entry name" value="BFA1_C"/>
    <property type="match status" value="1"/>
</dbReference>
<dbReference type="InterPro" id="IPR012674">
    <property type="entry name" value="Calycin"/>
</dbReference>
<dbReference type="HOGENOM" id="CLU_091265_0_0_3"/>
<dbReference type="RefSeq" id="WP_015202318.1">
    <property type="nucleotide sequence ID" value="NC_019753.1"/>
</dbReference>
<feature type="domain" description="Biogenesis factor required for ATP synthase 1-like C-terminal" evidence="2">
    <location>
        <begin position="206"/>
        <end position="247"/>
    </location>
</feature>
<dbReference type="AlphaFoldDB" id="K9VW53"/>
<dbReference type="KEGG" id="cep:Cri9333_1297"/>
<evidence type="ECO:0000259" key="2">
    <source>
        <dbReference type="Pfam" id="PF21053"/>
    </source>
</evidence>
<dbReference type="InterPro" id="IPR048378">
    <property type="entry name" value="BFA1-like_C"/>
</dbReference>
<name>K9VW53_9CYAN</name>
<dbReference type="Proteomes" id="UP000010472">
    <property type="component" value="Chromosome"/>
</dbReference>
<protein>
    <submittedName>
        <fullName evidence="3">Uncharacterized protein</fullName>
    </submittedName>
</protein>
<dbReference type="OrthoDB" id="465937at2"/>
<proteinExistence type="predicted"/>
<dbReference type="Gene3D" id="2.40.128.20">
    <property type="match status" value="2"/>
</dbReference>
<dbReference type="Pfam" id="PF12204">
    <property type="entry name" value="DUF3598_N"/>
    <property type="match status" value="1"/>
</dbReference>
<feature type="domain" description="DUF3598" evidence="1">
    <location>
        <begin position="5"/>
        <end position="152"/>
    </location>
</feature>
<evidence type="ECO:0000313" key="4">
    <source>
        <dbReference type="Proteomes" id="UP000010472"/>
    </source>
</evidence>
<evidence type="ECO:0000259" key="1">
    <source>
        <dbReference type="Pfam" id="PF12204"/>
    </source>
</evidence>
<sequence>MEPQVQNWENFSQYHVGNWHGTWTRYSPKLEVIESFRGIRSFLLTDNGSEIYHQNHYIYSDGRSESKIFETKKKPLILSLFLDNAFSWGSTKREQSATKEKFGVVQSNQLKWIPFFFESGFRHEERRISAGSAYDENGNLEKIFVITENSGSFTETPILPAVNQLNSNWEGTIKSMTPDLIVSPAVKSSWQPIENLADNYCTLNTQEGVSVSCPWSIEVGKEFFVVVDWLINPGLLQRGVRHYDLSGFTHFTLEVFSHK</sequence>